<evidence type="ECO:0000313" key="2">
    <source>
        <dbReference type="Proteomes" id="UP000728647"/>
    </source>
</evidence>
<dbReference type="OrthoDB" id="383382at2157"/>
<name>A0A8J8GPY9_9EURY</name>
<accession>A0A8J8GPY9</accession>
<dbReference type="RefSeq" id="WP_174702879.1">
    <property type="nucleotide sequence ID" value="NZ_JABURA010000001.1"/>
</dbReference>
<proteinExistence type="predicted"/>
<comment type="caution">
    <text evidence="1">The sequence shown here is derived from an EMBL/GenBank/DDBJ whole genome shotgun (WGS) entry which is preliminary data.</text>
</comment>
<dbReference type="AlphaFoldDB" id="A0A8J8GPY9"/>
<evidence type="ECO:0000313" key="1">
    <source>
        <dbReference type="EMBL" id="NUB93228.1"/>
    </source>
</evidence>
<organism evidence="1 2">
    <name type="scientific">Haloterrigena gelatinilytica</name>
    <dbReference type="NCBI Taxonomy" id="2741724"/>
    <lineage>
        <taxon>Archaea</taxon>
        <taxon>Methanobacteriati</taxon>
        <taxon>Methanobacteriota</taxon>
        <taxon>Stenosarchaea group</taxon>
        <taxon>Halobacteria</taxon>
        <taxon>Halobacteriales</taxon>
        <taxon>Natrialbaceae</taxon>
        <taxon>Haloterrigena</taxon>
    </lineage>
</organism>
<protein>
    <submittedName>
        <fullName evidence="1">Glycosyltransferase</fullName>
    </submittedName>
</protein>
<reference evidence="1" key="1">
    <citation type="submission" date="2020-06" db="EMBL/GenBank/DDBJ databases">
        <title>Haloterrigena sp. nov., an extremely halophilic archaeon isolated from a saline sediment.</title>
        <authorList>
            <person name="Liu B.-B."/>
        </authorList>
    </citation>
    <scope>NUCLEOTIDE SEQUENCE</scope>
    <source>
        <strain evidence="1">SYSU A121-1</strain>
    </source>
</reference>
<gene>
    <name evidence="1" type="ORF">HT576_19665</name>
</gene>
<sequence>MNLRESNQFSAAYYVPTIPDVYSTDRYQHALSVAEYAEESHLISNNSVPEVLSERATSTTILSSEGVLARGREAAATARELVGSDGLFVTSYHYEAALAGLLAGRPSFVPSGSREKPTWVADIYESPAQYRLNQPHSYHRVTAIGLATLLKSAPYGIHSVHPNTPYQYGQTRSFLNNGAPVDQVTPTFSRNDPLRIVWVGSPRSDRGGSILADALTRVDAEIKLDIYGQADDEFVRTLDRVGDRHDVTLHGHVEHSACLRAIEMADVGYGVLPRRKDWRYAPPIKVGEYLAGGTIPLVSQLPGTVQIAGPAGWYVTPTDEAAARAIDMLAGMAVDKFTTCAEAARNRAEAISWRRLRSEFATQLAIAHGEASGRSVVSVHI</sequence>
<dbReference type="Proteomes" id="UP000728647">
    <property type="component" value="Unassembled WGS sequence"/>
</dbReference>
<dbReference type="Gene3D" id="3.40.50.2000">
    <property type="entry name" value="Glycogen Phosphorylase B"/>
    <property type="match status" value="1"/>
</dbReference>
<dbReference type="EMBL" id="JABURA010000001">
    <property type="protein sequence ID" value="NUB93228.1"/>
    <property type="molecule type" value="Genomic_DNA"/>
</dbReference>
<dbReference type="SUPFAM" id="SSF53756">
    <property type="entry name" value="UDP-Glycosyltransferase/glycogen phosphorylase"/>
    <property type="match status" value="1"/>
</dbReference>